<evidence type="ECO:0000313" key="2">
    <source>
        <dbReference type="EMBL" id="TQN42944.1"/>
    </source>
</evidence>
<dbReference type="OrthoDB" id="5185819at2"/>
<comment type="caution">
    <text evidence="2">The sequence shown here is derived from an EMBL/GenBank/DDBJ whole genome shotgun (WGS) entry which is preliminary data.</text>
</comment>
<keyword evidence="3" id="KW-1185">Reference proteome</keyword>
<name>A0A543PFT9_9ACTN</name>
<dbReference type="SUPFAM" id="SSF109854">
    <property type="entry name" value="DinB/YfiT-like putative metalloenzymes"/>
    <property type="match status" value="1"/>
</dbReference>
<proteinExistence type="predicted"/>
<dbReference type="InterPro" id="IPR034660">
    <property type="entry name" value="DinB/YfiT-like"/>
</dbReference>
<sequence>MTTDEDVGVLRRGLDQLAGLLDDVPSGARGNPTPCPQWSLQDLGDHIVAAPSRFAAMARGEAVDWSATPSAGPDPVARFRSHAGDLLRAVADDGASGGGPVSVDWQCAELAVHTWDLATAIGRPTDDLDAEVAVRGLAFMRAGLTDDNRAPAFRPEQPAPEGADAYQRIAAFAGRSV</sequence>
<reference evidence="2 3" key="1">
    <citation type="submission" date="2019-06" db="EMBL/GenBank/DDBJ databases">
        <title>Sequencing the genomes of 1000 actinobacteria strains.</title>
        <authorList>
            <person name="Klenk H.-P."/>
        </authorList>
    </citation>
    <scope>NUCLEOTIDE SEQUENCE [LARGE SCALE GENOMIC DNA]</scope>
    <source>
        <strain evidence="2 3">DSM 46837</strain>
    </source>
</reference>
<dbReference type="AlphaFoldDB" id="A0A543PFT9"/>
<accession>A0A543PFT9</accession>
<dbReference type="Gene3D" id="1.20.120.450">
    <property type="entry name" value="dinb family like domain"/>
    <property type="match status" value="1"/>
</dbReference>
<evidence type="ECO:0000259" key="1">
    <source>
        <dbReference type="Pfam" id="PF11716"/>
    </source>
</evidence>
<dbReference type="EMBL" id="VFQE01000001">
    <property type="protein sequence ID" value="TQN42944.1"/>
    <property type="molecule type" value="Genomic_DNA"/>
</dbReference>
<dbReference type="InterPro" id="IPR017517">
    <property type="entry name" value="Maleyloyr_isom"/>
</dbReference>
<dbReference type="InterPro" id="IPR017520">
    <property type="entry name" value="CHP03086"/>
</dbReference>
<dbReference type="GO" id="GO:0046872">
    <property type="term" value="F:metal ion binding"/>
    <property type="evidence" value="ECO:0007669"/>
    <property type="project" value="InterPro"/>
</dbReference>
<dbReference type="NCBIfam" id="TIGR03083">
    <property type="entry name" value="maleylpyruvate isomerase family mycothiol-dependent enzyme"/>
    <property type="match status" value="1"/>
</dbReference>
<dbReference type="RefSeq" id="WP_142025515.1">
    <property type="nucleotide sequence ID" value="NZ_VFQE01000001.1"/>
</dbReference>
<dbReference type="Proteomes" id="UP000319865">
    <property type="component" value="Unassembled WGS sequence"/>
</dbReference>
<evidence type="ECO:0000313" key="3">
    <source>
        <dbReference type="Proteomes" id="UP000319865"/>
    </source>
</evidence>
<dbReference type="InterPro" id="IPR024344">
    <property type="entry name" value="MDMPI_metal-binding"/>
</dbReference>
<gene>
    <name evidence="2" type="ORF">FHU33_2362</name>
</gene>
<organism evidence="2 3">
    <name type="scientific">Blastococcus colisei</name>
    <dbReference type="NCBI Taxonomy" id="1564162"/>
    <lineage>
        <taxon>Bacteria</taxon>
        <taxon>Bacillati</taxon>
        <taxon>Actinomycetota</taxon>
        <taxon>Actinomycetes</taxon>
        <taxon>Geodermatophilales</taxon>
        <taxon>Geodermatophilaceae</taxon>
        <taxon>Blastococcus</taxon>
    </lineage>
</organism>
<dbReference type="NCBIfam" id="TIGR03086">
    <property type="entry name" value="TIGR03086 family metal-binding protein"/>
    <property type="match status" value="1"/>
</dbReference>
<protein>
    <submittedName>
        <fullName evidence="2">Uncharacterized protein (TIGR03086 family)</fullName>
    </submittedName>
</protein>
<dbReference type="Pfam" id="PF11716">
    <property type="entry name" value="MDMPI_N"/>
    <property type="match status" value="1"/>
</dbReference>
<feature type="domain" description="Mycothiol-dependent maleylpyruvate isomerase metal-binding" evidence="1">
    <location>
        <begin position="10"/>
        <end position="118"/>
    </location>
</feature>